<evidence type="ECO:0000313" key="1">
    <source>
        <dbReference type="EMBL" id="RFM23546.1"/>
    </source>
</evidence>
<dbReference type="EMBL" id="PHFL01000062">
    <property type="protein sequence ID" value="RFM23546.1"/>
    <property type="molecule type" value="Genomic_DNA"/>
</dbReference>
<dbReference type="InterPro" id="IPR019608">
    <property type="entry name" value="PSI_P840_PscD"/>
</dbReference>
<protein>
    <submittedName>
        <fullName evidence="1">Reaction center protein</fullName>
    </submittedName>
</protein>
<dbReference type="AlphaFoldDB" id="A0A395LYE5"/>
<name>A0A395LYE5_9BACT</name>
<evidence type="ECO:0000313" key="2">
    <source>
        <dbReference type="Proteomes" id="UP000266389"/>
    </source>
</evidence>
<organism evidence="1 2">
    <name type="scientific">Candidatus Thermochlorobacter aerophilus</name>
    <dbReference type="NCBI Taxonomy" id="1868324"/>
    <lineage>
        <taxon>Bacteria</taxon>
        <taxon>Pseudomonadati</taxon>
        <taxon>Chlorobiota</taxon>
        <taxon>Chlorobiia</taxon>
        <taxon>Chlorobiales</taxon>
        <taxon>Candidatus Thermochlorobacteriaceae</taxon>
        <taxon>Candidatus Thermochlorobacter</taxon>
    </lineage>
</organism>
<proteinExistence type="predicted"/>
<dbReference type="Pfam" id="PF10657">
    <property type="entry name" value="RC-P840_PscD"/>
    <property type="match status" value="1"/>
</dbReference>
<comment type="caution">
    <text evidence="1">The sequence shown here is derived from an EMBL/GenBank/DDBJ whole genome shotgun (WGS) entry which is preliminary data.</text>
</comment>
<sequence>MPLNKSGNAVHKIDKYFIHSAKRDERGRLKLTISSAAGYGRINATPEFKRKIMDGAAKLVVLSSNEDIAVPVNDTVMLNEERYNMNFDGRGVQWTVREIPVFVNPNNNELSVEVNGKVYTLDEFFK</sequence>
<reference evidence="1 2" key="1">
    <citation type="journal article" date="2011" name="ISME J.">
        <title>Community ecology of hot spring cyanobacterial mats: predominant populations and their functional potential.</title>
        <authorList>
            <person name="Klatt C.G."/>
            <person name="Wood J.M."/>
            <person name="Rusch D.B."/>
            <person name="Bateson M.M."/>
            <person name="Hamamura N."/>
            <person name="Heidelberg J.F."/>
            <person name="Grossman A.R."/>
            <person name="Bhaya D."/>
            <person name="Cohan F.M."/>
            <person name="Kuhl M."/>
            <person name="Bryant D.A."/>
            <person name="Ward D.M."/>
        </authorList>
    </citation>
    <scope>NUCLEOTIDE SEQUENCE [LARGE SCALE GENOMIC DNA]</scope>
    <source>
        <strain evidence="1">OS</strain>
    </source>
</reference>
<accession>A0A395LYE5</accession>
<gene>
    <name evidence="1" type="ORF">D0433_10295</name>
</gene>
<dbReference type="Proteomes" id="UP000266389">
    <property type="component" value="Unassembled WGS sequence"/>
</dbReference>